<feature type="transmembrane region" description="Helical" evidence="1">
    <location>
        <begin position="283"/>
        <end position="304"/>
    </location>
</feature>
<evidence type="ECO:0000313" key="2">
    <source>
        <dbReference type="EMBL" id="PPC75570.1"/>
    </source>
</evidence>
<feature type="transmembrane region" description="Helical" evidence="1">
    <location>
        <begin position="74"/>
        <end position="96"/>
    </location>
</feature>
<proteinExistence type="predicted"/>
<dbReference type="AlphaFoldDB" id="A0A2S5KLF9"/>
<feature type="transmembrane region" description="Helical" evidence="1">
    <location>
        <begin position="43"/>
        <end position="62"/>
    </location>
</feature>
<organism evidence="2 3">
    <name type="scientific">Proteobacteria bacterium 228</name>
    <dbReference type="NCBI Taxonomy" id="2083153"/>
    <lineage>
        <taxon>Bacteria</taxon>
        <taxon>Pseudomonadati</taxon>
        <taxon>Pseudomonadota</taxon>
    </lineage>
</organism>
<dbReference type="EMBL" id="PRLP01000084">
    <property type="protein sequence ID" value="PPC75570.1"/>
    <property type="molecule type" value="Genomic_DNA"/>
</dbReference>
<dbReference type="OrthoDB" id="7022049at2"/>
<comment type="caution">
    <text evidence="2">The sequence shown here is derived from an EMBL/GenBank/DDBJ whole genome shotgun (WGS) entry which is preliminary data.</text>
</comment>
<evidence type="ECO:0000256" key="1">
    <source>
        <dbReference type="SAM" id="Phobius"/>
    </source>
</evidence>
<accession>A0A2S5KLF9</accession>
<feature type="transmembrane region" description="Helical" evidence="1">
    <location>
        <begin position="215"/>
        <end position="240"/>
    </location>
</feature>
<evidence type="ECO:0008006" key="4">
    <source>
        <dbReference type="Google" id="ProtNLM"/>
    </source>
</evidence>
<keyword evidence="1" id="KW-1133">Transmembrane helix</keyword>
<feature type="transmembrane region" description="Helical" evidence="1">
    <location>
        <begin position="319"/>
        <end position="337"/>
    </location>
</feature>
<dbReference type="Proteomes" id="UP000238196">
    <property type="component" value="Unassembled WGS sequence"/>
</dbReference>
<feature type="transmembrane region" description="Helical" evidence="1">
    <location>
        <begin position="252"/>
        <end position="271"/>
    </location>
</feature>
<keyword evidence="1" id="KW-0472">Membrane</keyword>
<reference evidence="2 3" key="1">
    <citation type="submission" date="2018-02" db="EMBL/GenBank/DDBJ databases">
        <title>novel marine gammaproteobacteria from coastal saline agro ecosystem.</title>
        <authorList>
            <person name="Krishnan R."/>
            <person name="Ramesh Kumar N."/>
        </authorList>
    </citation>
    <scope>NUCLEOTIDE SEQUENCE [LARGE SCALE GENOMIC DNA]</scope>
    <source>
        <strain evidence="2 3">228</strain>
    </source>
</reference>
<evidence type="ECO:0000313" key="3">
    <source>
        <dbReference type="Proteomes" id="UP000238196"/>
    </source>
</evidence>
<keyword evidence="1" id="KW-0812">Transmembrane</keyword>
<feature type="transmembrane region" description="Helical" evidence="1">
    <location>
        <begin position="12"/>
        <end position="31"/>
    </location>
</feature>
<feature type="transmembrane region" description="Helical" evidence="1">
    <location>
        <begin position="146"/>
        <end position="172"/>
    </location>
</feature>
<feature type="transmembrane region" description="Helical" evidence="1">
    <location>
        <begin position="108"/>
        <end position="125"/>
    </location>
</feature>
<name>A0A2S5KLF9_9PROT</name>
<sequence>MMRRETRMSFVRLFTLTGALQGIGIWWLFLAMRDSVWPATQPVLLLALSYVLCGMPLLIYGTQQVEGLSSRQRGILVGGITALIAALGAASQWGIADGGRPDLPFADAFITCVLAFVLLQLLCGYDFTERRWSYERMFYYAWRNGLLYVTAALMTGIFWGVLTAGVGLMSLVGVTWIKLVVMQPAFMCCATAMTFATAVSLGLMHASMTESIRRFLLSIAAWMLPLVLVFSVIWTLALPVTGLTSLFETRSAALLMLAFTAMAVLFVNCAYQDGSHTAYPGWLAWLLQGAWLSMLVVVAVAWWALGLRIVQYGWSEDRIWAALVATLATVYAVGYSVSWYRRQRWMQAAGITNIVAAMLLCASLLVFSAPPTHIRKLAVWAHLAHVQSLAGKGDPGVTPDWVYLRWHAGRYGLDALKQLESGEDLPAGVDWGKKAKTMLAATDEFNEEEKPPLTEAELESRLKIFPTGKGLPAGFIADIRSKGSGWVLRQCEQEESDCHVWVGDLNDDGQDEVALFDSRYGASVFNREGHTWQRLGRLESDGVDPLSQLNEAKPVVPQWHDLQVGNTRWQLRMNR</sequence>
<feature type="transmembrane region" description="Helical" evidence="1">
    <location>
        <begin position="349"/>
        <end position="369"/>
    </location>
</feature>
<gene>
    <name evidence="2" type="ORF">C4K68_19935</name>
</gene>
<protein>
    <recommendedName>
        <fullName evidence="4">DUF4153 domain-containing protein</fullName>
    </recommendedName>
</protein>
<feature type="transmembrane region" description="Helical" evidence="1">
    <location>
        <begin position="184"/>
        <end position="203"/>
    </location>
</feature>